<comment type="subcellular location">
    <subcellularLocation>
        <location evidence="1">Mitochondrion outer membrane</location>
        <topology evidence="1">Single-pass membrane protein</topology>
    </subcellularLocation>
</comment>
<dbReference type="InterPro" id="IPR005683">
    <property type="entry name" value="Tom22"/>
</dbReference>
<dbReference type="CDD" id="cd22884">
    <property type="entry name" value="TOM22"/>
    <property type="match status" value="1"/>
</dbReference>
<keyword evidence="9" id="KW-0811">Translocation</keyword>
<dbReference type="GO" id="GO:0005741">
    <property type="term" value="C:mitochondrial outer membrane"/>
    <property type="evidence" value="ECO:0007669"/>
    <property type="project" value="UniProtKB-SubCell"/>
</dbReference>
<evidence type="ECO:0000256" key="13">
    <source>
        <dbReference type="SAM" id="MobiDB-lite"/>
    </source>
</evidence>
<organism evidence="14 15">
    <name type="scientific">Scylla paramamosain</name>
    <name type="common">Mud crab</name>
    <dbReference type="NCBI Taxonomy" id="85552"/>
    <lineage>
        <taxon>Eukaryota</taxon>
        <taxon>Metazoa</taxon>
        <taxon>Ecdysozoa</taxon>
        <taxon>Arthropoda</taxon>
        <taxon>Crustacea</taxon>
        <taxon>Multicrustacea</taxon>
        <taxon>Malacostraca</taxon>
        <taxon>Eumalacostraca</taxon>
        <taxon>Eucarida</taxon>
        <taxon>Decapoda</taxon>
        <taxon>Pleocyemata</taxon>
        <taxon>Brachyura</taxon>
        <taxon>Eubrachyura</taxon>
        <taxon>Portunoidea</taxon>
        <taxon>Portunidae</taxon>
        <taxon>Portuninae</taxon>
        <taxon>Scylla</taxon>
    </lineage>
</organism>
<keyword evidence="10" id="KW-0496">Mitochondrion</keyword>
<evidence type="ECO:0000256" key="1">
    <source>
        <dbReference type="ARBA" id="ARBA00004572"/>
    </source>
</evidence>
<accession>A0AAW0SGB9</accession>
<feature type="region of interest" description="Disordered" evidence="13">
    <location>
        <begin position="1"/>
        <end position="41"/>
    </location>
</feature>
<name>A0AAW0SGB9_SCYPA</name>
<keyword evidence="4" id="KW-0813">Transport</keyword>
<dbReference type="PANTHER" id="PTHR12504:SF0">
    <property type="entry name" value="MITOCHONDRIAL IMPORT RECEPTOR SUBUNIT TOM22 HOMOLOG"/>
    <property type="match status" value="1"/>
</dbReference>
<keyword evidence="15" id="KW-1185">Reference proteome</keyword>
<reference evidence="14 15" key="1">
    <citation type="submission" date="2023-03" db="EMBL/GenBank/DDBJ databases">
        <title>High-quality genome of Scylla paramamosain provides insights in environmental adaptation.</title>
        <authorList>
            <person name="Zhang L."/>
        </authorList>
    </citation>
    <scope>NUCLEOTIDE SEQUENCE [LARGE SCALE GENOMIC DNA]</scope>
    <source>
        <strain evidence="14">LZ_2023a</strain>
        <tissue evidence="14">Muscle</tissue>
    </source>
</reference>
<sequence length="162" mass="17541">MATLIELPGSDSGVASSEVTPESQDEVRASSADITLPQVPSADTADITDLEDDECSQDLDESLLERVWGLTEMFPDRLRSTCSSTVSTSLNLLKSTYELSRQVVWVAVSSSVILFAPVMFELERLNVEEMMKQDRNRLVFGPGSAVSGPPTPGLMPPPPPAR</sequence>
<dbReference type="AlphaFoldDB" id="A0AAW0SGB9"/>
<keyword evidence="5" id="KW-0812">Transmembrane</keyword>
<evidence type="ECO:0000256" key="2">
    <source>
        <dbReference type="ARBA" id="ARBA00009874"/>
    </source>
</evidence>
<evidence type="ECO:0000256" key="3">
    <source>
        <dbReference type="ARBA" id="ARBA00016229"/>
    </source>
</evidence>
<dbReference type="Proteomes" id="UP001487740">
    <property type="component" value="Unassembled WGS sequence"/>
</dbReference>
<evidence type="ECO:0000256" key="12">
    <source>
        <dbReference type="ARBA" id="ARBA00023170"/>
    </source>
</evidence>
<keyword evidence="6" id="KW-1000">Mitochondrion outer membrane</keyword>
<evidence type="ECO:0000256" key="9">
    <source>
        <dbReference type="ARBA" id="ARBA00023010"/>
    </source>
</evidence>
<dbReference type="Pfam" id="PF04281">
    <property type="entry name" value="Tom22"/>
    <property type="match status" value="1"/>
</dbReference>
<feature type="compositionally biased region" description="Polar residues" evidence="13">
    <location>
        <begin position="13"/>
        <end position="22"/>
    </location>
</feature>
<feature type="compositionally biased region" description="Pro residues" evidence="13">
    <location>
        <begin position="149"/>
        <end position="162"/>
    </location>
</feature>
<evidence type="ECO:0000256" key="6">
    <source>
        <dbReference type="ARBA" id="ARBA00022787"/>
    </source>
</evidence>
<dbReference type="EMBL" id="JARAKH010000776">
    <property type="protein sequence ID" value="KAK8373931.1"/>
    <property type="molecule type" value="Genomic_DNA"/>
</dbReference>
<dbReference type="PANTHER" id="PTHR12504">
    <property type="entry name" value="MITOCHONDRIAL IMPORT RECEPTOR SUBUNIT TOM22"/>
    <property type="match status" value="1"/>
</dbReference>
<keyword evidence="11" id="KW-0472">Membrane</keyword>
<evidence type="ECO:0000256" key="4">
    <source>
        <dbReference type="ARBA" id="ARBA00022448"/>
    </source>
</evidence>
<comment type="caution">
    <text evidence="14">The sequence shown here is derived from an EMBL/GenBank/DDBJ whole genome shotgun (WGS) entry which is preliminary data.</text>
</comment>
<dbReference type="GO" id="GO:0006886">
    <property type="term" value="P:intracellular protein transport"/>
    <property type="evidence" value="ECO:0007669"/>
    <property type="project" value="InterPro"/>
</dbReference>
<evidence type="ECO:0000256" key="11">
    <source>
        <dbReference type="ARBA" id="ARBA00023136"/>
    </source>
</evidence>
<gene>
    <name evidence="14" type="ORF">O3P69_011256</name>
</gene>
<comment type="similarity">
    <text evidence="2">Belongs to the Tom22 family.</text>
</comment>
<evidence type="ECO:0000313" key="14">
    <source>
        <dbReference type="EMBL" id="KAK8373931.1"/>
    </source>
</evidence>
<protein>
    <recommendedName>
        <fullName evidence="3">Mitochondrial import receptor subunit TOM22 homolog</fullName>
    </recommendedName>
</protein>
<keyword evidence="7" id="KW-0653">Protein transport</keyword>
<keyword evidence="12" id="KW-0675">Receptor</keyword>
<evidence type="ECO:0000256" key="8">
    <source>
        <dbReference type="ARBA" id="ARBA00022989"/>
    </source>
</evidence>
<proteinExistence type="inferred from homology"/>
<evidence type="ECO:0000256" key="10">
    <source>
        <dbReference type="ARBA" id="ARBA00023128"/>
    </source>
</evidence>
<evidence type="ECO:0000313" key="15">
    <source>
        <dbReference type="Proteomes" id="UP001487740"/>
    </source>
</evidence>
<evidence type="ECO:0000256" key="5">
    <source>
        <dbReference type="ARBA" id="ARBA00022692"/>
    </source>
</evidence>
<evidence type="ECO:0000256" key="7">
    <source>
        <dbReference type="ARBA" id="ARBA00022927"/>
    </source>
</evidence>
<feature type="region of interest" description="Disordered" evidence="13">
    <location>
        <begin position="140"/>
        <end position="162"/>
    </location>
</feature>
<keyword evidence="8" id="KW-1133">Transmembrane helix</keyword>